<keyword evidence="1" id="KW-0812">Transmembrane</keyword>
<keyword evidence="1" id="KW-0472">Membrane</keyword>
<keyword evidence="3" id="KW-1185">Reference proteome</keyword>
<evidence type="ECO:0000313" key="3">
    <source>
        <dbReference type="Proteomes" id="UP000647241"/>
    </source>
</evidence>
<reference evidence="2" key="2">
    <citation type="submission" date="2020-09" db="EMBL/GenBank/DDBJ databases">
        <authorList>
            <person name="Sun Q."/>
            <person name="Zhou Y."/>
        </authorList>
    </citation>
    <scope>NUCLEOTIDE SEQUENCE</scope>
    <source>
        <strain evidence="2">CGMCC 1.12997</strain>
    </source>
</reference>
<feature type="transmembrane region" description="Helical" evidence="1">
    <location>
        <begin position="83"/>
        <end position="102"/>
    </location>
</feature>
<keyword evidence="1" id="KW-1133">Transmembrane helix</keyword>
<protein>
    <submittedName>
        <fullName evidence="2">Uncharacterized protein</fullName>
    </submittedName>
</protein>
<accession>A0A917H4K2</accession>
<evidence type="ECO:0000313" key="2">
    <source>
        <dbReference type="EMBL" id="GGG67369.1"/>
    </source>
</evidence>
<dbReference type="Proteomes" id="UP000647241">
    <property type="component" value="Unassembled WGS sequence"/>
</dbReference>
<reference evidence="2" key="1">
    <citation type="journal article" date="2014" name="Int. J. Syst. Evol. Microbiol.">
        <title>Complete genome sequence of Corynebacterium casei LMG S-19264T (=DSM 44701T), isolated from a smear-ripened cheese.</title>
        <authorList>
            <consortium name="US DOE Joint Genome Institute (JGI-PGF)"/>
            <person name="Walter F."/>
            <person name="Albersmeier A."/>
            <person name="Kalinowski J."/>
            <person name="Ruckert C."/>
        </authorList>
    </citation>
    <scope>NUCLEOTIDE SEQUENCE</scope>
    <source>
        <strain evidence="2">CGMCC 1.12997</strain>
    </source>
</reference>
<organism evidence="2 3">
    <name type="scientific">Edaphobacter dinghuensis</name>
    <dbReference type="NCBI Taxonomy" id="1560005"/>
    <lineage>
        <taxon>Bacteria</taxon>
        <taxon>Pseudomonadati</taxon>
        <taxon>Acidobacteriota</taxon>
        <taxon>Terriglobia</taxon>
        <taxon>Terriglobales</taxon>
        <taxon>Acidobacteriaceae</taxon>
        <taxon>Edaphobacter</taxon>
    </lineage>
</organism>
<comment type="caution">
    <text evidence="2">The sequence shown here is derived from an EMBL/GenBank/DDBJ whole genome shotgun (WGS) entry which is preliminary data.</text>
</comment>
<gene>
    <name evidence="2" type="ORF">GCM10011585_06570</name>
</gene>
<name>A0A917H4K2_9BACT</name>
<dbReference type="AlphaFoldDB" id="A0A917H4K2"/>
<sequence length="109" mass="11614">MTQTSQDGTLNGTLTAPRAFGSGYLFGVPLGDLGLFATLLMSFAVGFAAFFAATFVAIVVLLFDKAITGRMPDFTITYKFVGLPAGIVVLALTLAYLGTLWIKRKLRKG</sequence>
<dbReference type="RefSeq" id="WP_188552692.1">
    <property type="nucleotide sequence ID" value="NZ_BMGT01000001.1"/>
</dbReference>
<feature type="transmembrane region" description="Helical" evidence="1">
    <location>
        <begin position="33"/>
        <end position="63"/>
    </location>
</feature>
<proteinExistence type="predicted"/>
<dbReference type="EMBL" id="BMGT01000001">
    <property type="protein sequence ID" value="GGG67369.1"/>
    <property type="molecule type" value="Genomic_DNA"/>
</dbReference>
<evidence type="ECO:0000256" key="1">
    <source>
        <dbReference type="SAM" id="Phobius"/>
    </source>
</evidence>